<evidence type="ECO:0008006" key="6">
    <source>
        <dbReference type="Google" id="ProtNLM"/>
    </source>
</evidence>
<dbReference type="SUPFAM" id="SSF51261">
    <property type="entry name" value="Duplicated hybrid motif"/>
    <property type="match status" value="1"/>
</dbReference>
<dbReference type="Gene3D" id="2.70.70.10">
    <property type="entry name" value="Glucose Permease (Domain IIA)"/>
    <property type="match status" value="1"/>
</dbReference>
<dbReference type="InterPro" id="IPR050570">
    <property type="entry name" value="Cell_wall_metabolism_enzyme"/>
</dbReference>
<dbReference type="PROSITE" id="PS51109">
    <property type="entry name" value="G5"/>
    <property type="match status" value="1"/>
</dbReference>
<dbReference type="GO" id="GO:0004222">
    <property type="term" value="F:metalloendopeptidase activity"/>
    <property type="evidence" value="ECO:0007669"/>
    <property type="project" value="TreeGrafter"/>
</dbReference>
<keyword evidence="5" id="KW-1185">Reference proteome</keyword>
<dbReference type="Pfam" id="PF01476">
    <property type="entry name" value="LysM"/>
    <property type="match status" value="1"/>
</dbReference>
<reference evidence="4 5" key="1">
    <citation type="submission" date="2016-05" db="EMBL/GenBank/DDBJ databases">
        <title>Paenibacillus oryzae. sp. nov., isolated from the rice root.</title>
        <authorList>
            <person name="Zhang J."/>
            <person name="Zhang X."/>
        </authorList>
    </citation>
    <scope>NUCLEOTIDE SEQUENCE [LARGE SCALE GENOMIC DNA]</scope>
    <source>
        <strain evidence="4 5">1DrF-4</strain>
    </source>
</reference>
<sequence>MAGLRDMSRIKKVWEQSTQYFRRMRSQDLTGNTDKQAEEVIQPAPLWKRKSTIIIGGVIILLTTSGFIGNDQYNKYIERNTFPYYHVYIDGNEIGTVAEAKEVEAMVAAKTKALQDANPGINMVLETGEITYELDKGFKFVPETEATLAKVENNFNSYAIGVEVKVDGKVIGVVKDQETADAILARVQSKYAPELAAASKSQKNVSTLSFDGKADEAADEAAADPNEPGVKVTNVEFVEQVAVQPLNTNPDDIQEAEDVYKKIVDGSTKPTKYVVQAGDVIGRIALKFDISPQVIYDNNPWIEGDRITVGDELDLTVLQPELTVRTTEQHVDLEKIAAPVEYVKNDQMRVGESKTIKEGTEGSQRLTYEIVKENGYLISETLLEKVVLTEPTATVIEKGTMVVLGEGTGRFMVPVKNYRVTSKFGPRWGRNHNGVDFTGNKNIMAADNGVVEFVGRKEGLGNTIIIDHKNGYKTVYGHLSSYKVSSGDKVEKGDYIGIMGSTGNSTGVHLHLEIHKNGVIQNPLKYL</sequence>
<dbReference type="CDD" id="cd12797">
    <property type="entry name" value="M23_peptidase"/>
    <property type="match status" value="1"/>
</dbReference>
<dbReference type="Pfam" id="PF07501">
    <property type="entry name" value="G5"/>
    <property type="match status" value="1"/>
</dbReference>
<evidence type="ECO:0000259" key="3">
    <source>
        <dbReference type="PROSITE" id="PS51782"/>
    </source>
</evidence>
<gene>
    <name evidence="4" type="ORF">A7K91_07250</name>
</gene>
<dbReference type="AlphaFoldDB" id="A0A1A5YLZ3"/>
<evidence type="ECO:0000259" key="2">
    <source>
        <dbReference type="PROSITE" id="PS51109"/>
    </source>
</evidence>
<evidence type="ECO:0000256" key="1">
    <source>
        <dbReference type="ARBA" id="ARBA00022729"/>
    </source>
</evidence>
<dbReference type="CDD" id="cd00118">
    <property type="entry name" value="LysM"/>
    <property type="match status" value="1"/>
</dbReference>
<dbReference type="RefSeq" id="WP_068681525.1">
    <property type="nucleotide sequence ID" value="NZ_LYPA01000045.1"/>
</dbReference>
<dbReference type="PROSITE" id="PS51782">
    <property type="entry name" value="LYSM"/>
    <property type="match status" value="1"/>
</dbReference>
<keyword evidence="1" id="KW-0732">Signal</keyword>
<dbReference type="InterPro" id="IPR036779">
    <property type="entry name" value="LysM_dom_sf"/>
</dbReference>
<dbReference type="InterPro" id="IPR016047">
    <property type="entry name" value="M23ase_b-sheet_dom"/>
</dbReference>
<feature type="domain" description="LysM" evidence="3">
    <location>
        <begin position="271"/>
        <end position="315"/>
    </location>
</feature>
<accession>A0A1A5YLZ3</accession>
<dbReference type="InterPro" id="IPR018392">
    <property type="entry name" value="LysM"/>
</dbReference>
<dbReference type="SMART" id="SM01208">
    <property type="entry name" value="G5"/>
    <property type="match status" value="1"/>
</dbReference>
<dbReference type="Pfam" id="PF01551">
    <property type="entry name" value="Peptidase_M23"/>
    <property type="match status" value="1"/>
</dbReference>
<dbReference type="PANTHER" id="PTHR21666">
    <property type="entry name" value="PEPTIDASE-RELATED"/>
    <property type="match status" value="1"/>
</dbReference>
<dbReference type="EMBL" id="LYPA01000045">
    <property type="protein sequence ID" value="OBR66644.1"/>
    <property type="molecule type" value="Genomic_DNA"/>
</dbReference>
<name>A0A1A5YLZ3_9BACL</name>
<dbReference type="OrthoDB" id="9805799at2"/>
<comment type="caution">
    <text evidence="4">The sequence shown here is derived from an EMBL/GenBank/DDBJ whole genome shotgun (WGS) entry which is preliminary data.</text>
</comment>
<dbReference type="SMART" id="SM00257">
    <property type="entry name" value="LysM"/>
    <property type="match status" value="1"/>
</dbReference>
<dbReference type="InterPro" id="IPR011055">
    <property type="entry name" value="Dup_hybrid_motif"/>
</dbReference>
<dbReference type="SUPFAM" id="SSF54106">
    <property type="entry name" value="LysM domain"/>
    <property type="match status" value="1"/>
</dbReference>
<evidence type="ECO:0000313" key="4">
    <source>
        <dbReference type="EMBL" id="OBR66644.1"/>
    </source>
</evidence>
<protein>
    <recommendedName>
        <fullName evidence="6">Peptidase M23</fullName>
    </recommendedName>
</protein>
<dbReference type="STRING" id="1844972.A7K91_07250"/>
<dbReference type="PANTHER" id="PTHR21666:SF270">
    <property type="entry name" value="MUREIN HYDROLASE ACTIVATOR ENVC"/>
    <property type="match status" value="1"/>
</dbReference>
<organism evidence="4 5">
    <name type="scientific">Paenibacillus oryzae</name>
    <dbReference type="NCBI Taxonomy" id="1844972"/>
    <lineage>
        <taxon>Bacteria</taxon>
        <taxon>Bacillati</taxon>
        <taxon>Bacillota</taxon>
        <taxon>Bacilli</taxon>
        <taxon>Bacillales</taxon>
        <taxon>Paenibacillaceae</taxon>
        <taxon>Paenibacillus</taxon>
    </lineage>
</organism>
<dbReference type="Proteomes" id="UP000092024">
    <property type="component" value="Unassembled WGS sequence"/>
</dbReference>
<dbReference type="Gene3D" id="3.10.350.10">
    <property type="entry name" value="LysM domain"/>
    <property type="match status" value="1"/>
</dbReference>
<proteinExistence type="predicted"/>
<dbReference type="Gene3D" id="2.20.230.10">
    <property type="entry name" value="Resuscitation-promoting factor rpfb"/>
    <property type="match status" value="1"/>
</dbReference>
<dbReference type="InterPro" id="IPR011098">
    <property type="entry name" value="G5_dom"/>
</dbReference>
<feature type="domain" description="G5" evidence="2">
    <location>
        <begin position="322"/>
        <end position="402"/>
    </location>
</feature>
<evidence type="ECO:0000313" key="5">
    <source>
        <dbReference type="Proteomes" id="UP000092024"/>
    </source>
</evidence>